<dbReference type="InterPro" id="IPR029044">
    <property type="entry name" value="Nucleotide-diphossugar_trans"/>
</dbReference>
<dbReference type="Gene3D" id="3.90.550.10">
    <property type="entry name" value="Spore Coat Polysaccharide Biosynthesis Protein SpsA, Chain A"/>
    <property type="match status" value="1"/>
</dbReference>
<dbReference type="GO" id="GO:0016757">
    <property type="term" value="F:glycosyltransferase activity"/>
    <property type="evidence" value="ECO:0007669"/>
    <property type="project" value="UniProtKB-KW"/>
</dbReference>
<dbReference type="CDD" id="cd00761">
    <property type="entry name" value="Glyco_tranf_GTA_type"/>
    <property type="match status" value="1"/>
</dbReference>
<evidence type="ECO:0000313" key="6">
    <source>
        <dbReference type="Proteomes" id="UP000431092"/>
    </source>
</evidence>
<reference evidence="5 6" key="1">
    <citation type="submission" date="2019-11" db="EMBL/GenBank/DDBJ databases">
        <title>Whole genome sequencing identifies a novel species of the genus Arsenicicoccus isolated from human blood.</title>
        <authorList>
            <person name="Jeong J.H."/>
            <person name="Kweon O.J."/>
            <person name="Kim H.R."/>
            <person name="Kim T.-H."/>
            <person name="Ha S.-M."/>
            <person name="Lee M.-K."/>
        </authorList>
    </citation>
    <scope>NUCLEOTIDE SEQUENCE [LARGE SCALE GENOMIC DNA]</scope>
    <source>
        <strain evidence="5 6">MKL-02</strain>
    </source>
</reference>
<evidence type="ECO:0000313" key="5">
    <source>
        <dbReference type="EMBL" id="MTB70848.1"/>
    </source>
</evidence>
<keyword evidence="3" id="KW-0328">Glycosyltransferase</keyword>
<evidence type="ECO:0000256" key="2">
    <source>
        <dbReference type="ARBA" id="ARBA00006739"/>
    </source>
</evidence>
<organism evidence="5 6">
    <name type="scientific">Arsenicicoccus cauae</name>
    <dbReference type="NCBI Taxonomy" id="2663847"/>
    <lineage>
        <taxon>Bacteria</taxon>
        <taxon>Bacillati</taxon>
        <taxon>Actinomycetota</taxon>
        <taxon>Actinomycetes</taxon>
        <taxon>Micrococcales</taxon>
        <taxon>Intrasporangiaceae</taxon>
        <taxon>Arsenicicoccus</taxon>
    </lineage>
</organism>
<evidence type="ECO:0000256" key="3">
    <source>
        <dbReference type="ARBA" id="ARBA00022676"/>
    </source>
</evidence>
<keyword evidence="4 5" id="KW-0808">Transferase</keyword>
<keyword evidence="6" id="KW-1185">Reference proteome</keyword>
<dbReference type="SUPFAM" id="SSF53448">
    <property type="entry name" value="Nucleotide-diphospho-sugar transferases"/>
    <property type="match status" value="1"/>
</dbReference>
<accession>A0A6I3I9J2</accession>
<gene>
    <name evidence="5" type="ORF">GGG17_02435</name>
</gene>
<proteinExistence type="inferred from homology"/>
<name>A0A6I3I9J2_9MICO</name>
<sequence length="300" mass="32636">MPIVVGIPTYRRPELLRGLLLEVTKQAEGHPVSVVVADNDCDPAVERVAEEVGCGRTVPITVRPVRERGISQARNALVTTAYEVDPEWEYLVMYDDDGLPEPGALMALVDCARRYDADCASGPVDMGITKTYPTLVRSYLLATSAPRREGLVSSLDGGQNLLLSRRLVDRMPRPWFAPHRGLSGGEDFAFFLRARSLGARFAWSPAAVVHEPLPPHRLSNRGALLRAFEENAANADTEVEFFGYGHTLAALGRSLVWPFVNVAGAVHHRDPERLAGVAVSLCGVAGRAAGLAGHRPRPYL</sequence>
<comment type="caution">
    <text evidence="5">The sequence shown here is derived from an EMBL/GenBank/DDBJ whole genome shotgun (WGS) entry which is preliminary data.</text>
</comment>
<dbReference type="PANTHER" id="PTHR43179:SF12">
    <property type="entry name" value="GALACTOFURANOSYLTRANSFERASE GLFT2"/>
    <property type="match status" value="1"/>
</dbReference>
<evidence type="ECO:0000256" key="4">
    <source>
        <dbReference type="ARBA" id="ARBA00022679"/>
    </source>
</evidence>
<comment type="pathway">
    <text evidence="1">Cell wall biogenesis; cell wall polysaccharide biosynthesis.</text>
</comment>
<protein>
    <submittedName>
        <fullName evidence="5">Glycosyltransferase</fullName>
    </submittedName>
</protein>
<dbReference type="Pfam" id="PF13641">
    <property type="entry name" value="Glyco_tranf_2_3"/>
    <property type="match status" value="1"/>
</dbReference>
<dbReference type="EMBL" id="WLVL01000007">
    <property type="protein sequence ID" value="MTB70848.1"/>
    <property type="molecule type" value="Genomic_DNA"/>
</dbReference>
<comment type="similarity">
    <text evidence="2">Belongs to the glycosyltransferase 2 family.</text>
</comment>
<dbReference type="Proteomes" id="UP000431092">
    <property type="component" value="Unassembled WGS sequence"/>
</dbReference>
<evidence type="ECO:0000256" key="1">
    <source>
        <dbReference type="ARBA" id="ARBA00004776"/>
    </source>
</evidence>
<dbReference type="AlphaFoldDB" id="A0A6I3I9J2"/>
<dbReference type="PANTHER" id="PTHR43179">
    <property type="entry name" value="RHAMNOSYLTRANSFERASE WBBL"/>
    <property type="match status" value="1"/>
</dbReference>